<sequence>MPTHSTESCVQHKTSNSQLPRKSDCQVWPGKDHWKQKAKANKAKNRCTCMAHLSRRNRIIVKCLIVFLVVGVAVGVGFGRDYLPFMPFRDLRRHMFEQTTASNCRVSQIMRVVHHGLHHVSPRWAPRAQIVRNKIQLAQGKSAGVATTLWVLEMQVLVIRSQLNGGVDGLDGQTGQSRREAADGGDPQTSEASGGGTGG</sequence>
<dbReference type="EMBL" id="JANRMS010001378">
    <property type="protein sequence ID" value="KAJ3528680.1"/>
    <property type="molecule type" value="Genomic_DNA"/>
</dbReference>
<organism evidence="1 2">
    <name type="scientific">Fusarium decemcellulare</name>
    <dbReference type="NCBI Taxonomy" id="57161"/>
    <lineage>
        <taxon>Eukaryota</taxon>
        <taxon>Fungi</taxon>
        <taxon>Dikarya</taxon>
        <taxon>Ascomycota</taxon>
        <taxon>Pezizomycotina</taxon>
        <taxon>Sordariomycetes</taxon>
        <taxon>Hypocreomycetidae</taxon>
        <taxon>Hypocreales</taxon>
        <taxon>Nectriaceae</taxon>
        <taxon>Fusarium</taxon>
        <taxon>Fusarium decemcellulare species complex</taxon>
    </lineage>
</organism>
<name>A0ACC1RZA1_9HYPO</name>
<evidence type="ECO:0000313" key="1">
    <source>
        <dbReference type="EMBL" id="KAJ3528680.1"/>
    </source>
</evidence>
<comment type="caution">
    <text evidence="1">The sequence shown here is derived from an EMBL/GenBank/DDBJ whole genome shotgun (WGS) entry which is preliminary data.</text>
</comment>
<protein>
    <submittedName>
        <fullName evidence="1">Uncharacterized protein</fullName>
    </submittedName>
</protein>
<reference evidence="1" key="1">
    <citation type="submission" date="2022-08" db="EMBL/GenBank/DDBJ databases">
        <title>Genome Sequence of Fusarium decemcellulare.</title>
        <authorList>
            <person name="Buettner E."/>
        </authorList>
    </citation>
    <scope>NUCLEOTIDE SEQUENCE</scope>
    <source>
        <strain evidence="1">Babe19</strain>
    </source>
</reference>
<evidence type="ECO:0000313" key="2">
    <source>
        <dbReference type="Proteomes" id="UP001148629"/>
    </source>
</evidence>
<gene>
    <name evidence="1" type="ORF">NM208_g10092</name>
</gene>
<proteinExistence type="predicted"/>
<dbReference type="Proteomes" id="UP001148629">
    <property type="component" value="Unassembled WGS sequence"/>
</dbReference>
<accession>A0ACC1RZA1</accession>
<keyword evidence="2" id="KW-1185">Reference proteome</keyword>